<dbReference type="EMBL" id="JAHRIO010005988">
    <property type="protein sequence ID" value="MEQ2160310.1"/>
    <property type="molecule type" value="Genomic_DNA"/>
</dbReference>
<comment type="caution">
    <text evidence="4">The sequence shown here is derived from an EMBL/GenBank/DDBJ whole genome shotgun (WGS) entry which is preliminary data.</text>
</comment>
<reference evidence="4 5" key="1">
    <citation type="submission" date="2021-06" db="EMBL/GenBank/DDBJ databases">
        <authorList>
            <person name="Palmer J.M."/>
        </authorList>
    </citation>
    <scope>NUCLEOTIDE SEQUENCE [LARGE SCALE GENOMIC DNA]</scope>
    <source>
        <strain evidence="4 5">GA_2019</strain>
        <tissue evidence="4">Muscle</tissue>
    </source>
</reference>
<dbReference type="Pfam" id="PF07653">
    <property type="entry name" value="SH3_2"/>
    <property type="match status" value="1"/>
</dbReference>
<dbReference type="PANTHER" id="PTHR22692:SF26">
    <property type="entry name" value="SH3 DOMAIN-CONTAINING PROTEIN"/>
    <property type="match status" value="1"/>
</dbReference>
<feature type="domain" description="SH3" evidence="3">
    <location>
        <begin position="1"/>
        <end position="86"/>
    </location>
</feature>
<evidence type="ECO:0000313" key="5">
    <source>
        <dbReference type="Proteomes" id="UP001476798"/>
    </source>
</evidence>
<dbReference type="SUPFAM" id="SSF50044">
    <property type="entry name" value="SH3-domain"/>
    <property type="match status" value="1"/>
</dbReference>
<dbReference type="Gene3D" id="2.30.30.40">
    <property type="entry name" value="SH3 Domains"/>
    <property type="match status" value="2"/>
</dbReference>
<dbReference type="Proteomes" id="UP001476798">
    <property type="component" value="Unassembled WGS sequence"/>
</dbReference>
<evidence type="ECO:0000313" key="4">
    <source>
        <dbReference type="EMBL" id="MEQ2160310.1"/>
    </source>
</evidence>
<sequence length="181" mass="20616">DSEYVVAVRNYITENRNYLSFHKGDIIRLQHMDGVESGKQYGCIVKKTVMLLEELKRDTPEFGWRFGAVFGRSGVFPSDYVHPVAAPDFLFLPAERVEPRDRHGRVAASAAVAVAMGSVVAAHELELSTEVVNEMYGDSWSVEMDELPLHSNQYLMTEFAKKYFREAQRNRRSGRCTLTHL</sequence>
<dbReference type="SMART" id="SM00326">
    <property type="entry name" value="SH3"/>
    <property type="match status" value="1"/>
</dbReference>
<organism evidence="4 5">
    <name type="scientific">Goodea atripinnis</name>
    <dbReference type="NCBI Taxonomy" id="208336"/>
    <lineage>
        <taxon>Eukaryota</taxon>
        <taxon>Metazoa</taxon>
        <taxon>Chordata</taxon>
        <taxon>Craniata</taxon>
        <taxon>Vertebrata</taxon>
        <taxon>Euteleostomi</taxon>
        <taxon>Actinopterygii</taxon>
        <taxon>Neopterygii</taxon>
        <taxon>Teleostei</taxon>
        <taxon>Neoteleostei</taxon>
        <taxon>Acanthomorphata</taxon>
        <taxon>Ovalentaria</taxon>
        <taxon>Atherinomorphae</taxon>
        <taxon>Cyprinodontiformes</taxon>
        <taxon>Goodeidae</taxon>
        <taxon>Goodea</taxon>
    </lineage>
</organism>
<dbReference type="PANTHER" id="PTHR22692">
    <property type="entry name" value="MYOSIN VII, XV"/>
    <property type="match status" value="1"/>
</dbReference>
<name>A0ABV0MMH1_9TELE</name>
<dbReference type="InterPro" id="IPR001452">
    <property type="entry name" value="SH3_domain"/>
</dbReference>
<keyword evidence="1 2" id="KW-0728">SH3 domain</keyword>
<protein>
    <recommendedName>
        <fullName evidence="3">SH3 domain-containing protein</fullName>
    </recommendedName>
</protein>
<evidence type="ECO:0000256" key="2">
    <source>
        <dbReference type="PROSITE-ProRule" id="PRU00192"/>
    </source>
</evidence>
<evidence type="ECO:0000256" key="1">
    <source>
        <dbReference type="ARBA" id="ARBA00022443"/>
    </source>
</evidence>
<feature type="non-terminal residue" evidence="4">
    <location>
        <position position="1"/>
    </location>
</feature>
<dbReference type="PROSITE" id="PS50002">
    <property type="entry name" value="SH3"/>
    <property type="match status" value="1"/>
</dbReference>
<dbReference type="InterPro" id="IPR051567">
    <property type="entry name" value="Unconventional_Myosin_ATPase"/>
</dbReference>
<accession>A0ABV0MMH1</accession>
<proteinExistence type="predicted"/>
<dbReference type="InterPro" id="IPR036028">
    <property type="entry name" value="SH3-like_dom_sf"/>
</dbReference>
<keyword evidence="5" id="KW-1185">Reference proteome</keyword>
<gene>
    <name evidence="4" type="ORF">GOODEAATRI_032365</name>
</gene>
<evidence type="ECO:0000259" key="3">
    <source>
        <dbReference type="PROSITE" id="PS50002"/>
    </source>
</evidence>